<protein>
    <submittedName>
        <fullName evidence="3">Conjugative relaxase-like TrwC/TraI family protein</fullName>
    </submittedName>
</protein>
<feature type="region of interest" description="Disordered" evidence="1">
    <location>
        <begin position="1458"/>
        <end position="1638"/>
    </location>
</feature>
<gene>
    <name evidence="3" type="ORF">EV383_6276</name>
</gene>
<feature type="compositionally biased region" description="Basic and acidic residues" evidence="1">
    <location>
        <begin position="1565"/>
        <end position="1579"/>
    </location>
</feature>
<evidence type="ECO:0000313" key="3">
    <source>
        <dbReference type="EMBL" id="RZT75535.1"/>
    </source>
</evidence>
<organism evidence="3 4">
    <name type="scientific">Pseudonocardia sediminis</name>
    <dbReference type="NCBI Taxonomy" id="1397368"/>
    <lineage>
        <taxon>Bacteria</taxon>
        <taxon>Bacillati</taxon>
        <taxon>Actinomycetota</taxon>
        <taxon>Actinomycetes</taxon>
        <taxon>Pseudonocardiales</taxon>
        <taxon>Pseudonocardiaceae</taxon>
        <taxon>Pseudonocardia</taxon>
    </lineage>
</organism>
<feature type="compositionally biased region" description="Acidic residues" evidence="1">
    <location>
        <begin position="1519"/>
        <end position="1533"/>
    </location>
</feature>
<reference evidence="3 4" key="1">
    <citation type="submission" date="2019-02" db="EMBL/GenBank/DDBJ databases">
        <title>Sequencing the genomes of 1000 actinobacteria strains.</title>
        <authorList>
            <person name="Klenk H.-P."/>
        </authorList>
    </citation>
    <scope>NUCLEOTIDE SEQUENCE [LARGE SCALE GENOMIC DNA]</scope>
    <source>
        <strain evidence="3 4">DSM 45779</strain>
    </source>
</reference>
<evidence type="ECO:0000256" key="1">
    <source>
        <dbReference type="SAM" id="MobiDB-lite"/>
    </source>
</evidence>
<dbReference type="InterPro" id="IPR014862">
    <property type="entry name" value="TrwC"/>
</dbReference>
<dbReference type="Gene3D" id="3.40.50.300">
    <property type="entry name" value="P-loop containing nucleotide triphosphate hydrolases"/>
    <property type="match status" value="1"/>
</dbReference>
<dbReference type="CDD" id="cd18809">
    <property type="entry name" value="SF1_C_RecD"/>
    <property type="match status" value="1"/>
</dbReference>
<proteinExistence type="predicted"/>
<dbReference type="Pfam" id="PF08751">
    <property type="entry name" value="TrwC"/>
    <property type="match status" value="1"/>
</dbReference>
<name>A0A4Q7UC92_PSEST</name>
<feature type="region of interest" description="Disordered" evidence="1">
    <location>
        <begin position="37"/>
        <end position="69"/>
    </location>
</feature>
<comment type="caution">
    <text evidence="3">The sequence shown here is derived from an EMBL/GenBank/DDBJ whole genome shotgun (WGS) entry which is preliminary data.</text>
</comment>
<evidence type="ECO:0000259" key="2">
    <source>
        <dbReference type="Pfam" id="PF08751"/>
    </source>
</evidence>
<accession>A0A4Q7UC92</accession>
<evidence type="ECO:0000313" key="4">
    <source>
        <dbReference type="Proteomes" id="UP000291591"/>
    </source>
</evidence>
<dbReference type="EMBL" id="SHKL01000002">
    <property type="protein sequence ID" value="RZT75535.1"/>
    <property type="molecule type" value="Genomic_DNA"/>
</dbReference>
<feature type="compositionally biased region" description="Acidic residues" evidence="1">
    <location>
        <begin position="1624"/>
        <end position="1638"/>
    </location>
</feature>
<dbReference type="SUPFAM" id="SSF52540">
    <property type="entry name" value="P-loop containing nucleoside triphosphate hydrolases"/>
    <property type="match status" value="2"/>
</dbReference>
<dbReference type="SUPFAM" id="SSF55464">
    <property type="entry name" value="Origin of replication-binding domain, RBD-like"/>
    <property type="match status" value="1"/>
</dbReference>
<dbReference type="Pfam" id="PF13604">
    <property type="entry name" value="AAA_30"/>
    <property type="match status" value="1"/>
</dbReference>
<dbReference type="InterPro" id="IPR027417">
    <property type="entry name" value="P-loop_NTPase"/>
</dbReference>
<feature type="domain" description="TrwC relaxase" evidence="2">
    <location>
        <begin position="80"/>
        <end position="417"/>
    </location>
</feature>
<feature type="compositionally biased region" description="Basic and acidic residues" evidence="1">
    <location>
        <begin position="1589"/>
        <end position="1622"/>
    </location>
</feature>
<dbReference type="NCBIfam" id="NF041492">
    <property type="entry name" value="MobF"/>
    <property type="match status" value="1"/>
</dbReference>
<feature type="compositionally biased region" description="Low complexity" evidence="1">
    <location>
        <begin position="1551"/>
        <end position="1564"/>
    </location>
</feature>
<dbReference type="Proteomes" id="UP000291591">
    <property type="component" value="Unassembled WGS sequence"/>
</dbReference>
<keyword evidence="4" id="KW-1185">Reference proteome</keyword>
<sequence length="1638" mass="173675">MHQMILPERCRSRSLLAVGVVRVTAIGPGSVEYLLHGCDSHPEKTPAQDLDSPEQGSARGSEAAHEHAHEVGVDRAGGAGYMAAAVAAGEPAGVWFGAGMEALGLSMRAGEGAREEDVRAIFGQLRYPDQELEGSSEKTPIYLGSKPRKYQTAAQKVAAALKKEPDAPAERRAEIEASASRTARSSTAYYDVTFSPVKSVSVYYTALLAAGDTEGAERVRRAHDEAIRIAVRSVENDVAWVRTGRHGAAGPSGRAVGEWEKATGLSVVIFAHHTNRDGEPQLHAHGAVLNRAATADGRVYALDGAGFRPVKDALSTAYTRAYQQLLTESDGVLFETRGDGVAREIVGIDPALMAEASTRTHERVRPRVAELTEAYIDRHGREPGTRARRAIAEQAVKETRAPKTGLAGPAAVAQWADKDPGRRARLAASLDAVDAAVVAAVADGRHPAAEQDIAGGAVAMSGHEAALAVLAVMAAGQAVTGQDPGLAAAESGGPVTLAGRVGAAVTAGVADVQAQYATWTVGNLTAAIDHHLGDHAASLGVAADERPAFLATLTRAVLEPGSGFGVVQASAGDPVPVPDALRRLDTDGRSRFRAHIDERYVTTEHLGAEERLVATFDTDGAVRVGDEVAAAAAERLSVVGLSGDQVAAVVGVLSSGRVGDVLVGPAGTGKSHTIGALAREWNAGIGGRVVGVATATIAARNLAGLGLEAMNTAQFLAAFTPDPDTGQARDRLGAGDLLVVDEAGMSGTPELARLVEMAAAAGAKILAAGDPEQLHEVGAGGMFSYLAARPATFELATVHRFVEEWEAEASLLLRAGDTAAVAAYDDHGRLRAGTLEQMQEAAVRGHLADTLDGKQALLVVGTNATAAELSKHIHGELVRVGRVAPEILVELPDETRIGVGDVIQARHNDYRLRVDAAPDGSRLPVTNRELYTVIGRDRDGQLLARDPRGAVAHLPDDYVEQHVTLAYAVTAHAAQGLTVDVSRGLLDRDATRESVYVPGSRGREMNLLYMVTERAPDHHDPRRIDDTAAQRLADILGQRSGQDAALLVRELGQAEESSLSTIGELFNQVSAEAGHAHHAEILAELLGEARAAQLSEEGAYGRLLGVVRGAELAGHDPRALLTEAVEMRDFGGARSLSQVLHWRVESRVAARVAEHTAQTTEPSVGTPEWDWVGQVADLPEGPVRDYLTALGELGQDRQDELGRATALEPPVWAQKLLPQVPDAETEPEQRAEWEQRAGVVAAFREYRGIPETQISIGEAPPQAQQFTRAWWLAAAAQLDDDPATAAWRGRADAELYQAREIWTHALQRAEDYGPRTVAEELSVTHRLAADLREDATIEAARLANIPTNDPDHADLAATVQRYQQLAEHYTAEAAELDTAHAARQQWWADTEPLRAADHAAAVELARRGLPEHRDTSPPQPAAEQLTLLPLTTDTQPDQAQTTDHSDDQVDVVGPAASQAPAVTAAHDTEPLTNADTETAIDEATVINEPDRAETGQSAPEQPGPVDEPENNPVTQDPPEPTDVEASADVEAAEESGRPQEVNGGDDPGWSTAQTAAENAQAATARMRDNARAQELDRARQAPAAQQAAEAREEQTAYAGRAHDDQLQTEAERRGPEAGRGIELENPEQDLEYGYDEDD</sequence>